<dbReference type="Gene3D" id="3.80.10.10">
    <property type="entry name" value="Ribonuclease Inhibitor"/>
    <property type="match status" value="1"/>
</dbReference>
<keyword evidence="3" id="KW-0677">Repeat</keyword>
<accession>A0A830HAL2</accession>
<comment type="caution">
    <text evidence="5">The sequence shown here is derived from an EMBL/GenBank/DDBJ whole genome shotgun (WGS) entry which is preliminary data.</text>
</comment>
<comment type="subcellular location">
    <subcellularLocation>
        <location evidence="1">Cytoplasm</location>
        <location evidence="1">Cytoskeleton</location>
        <location evidence="1">Cilium axoneme</location>
    </subcellularLocation>
</comment>
<gene>
    <name evidence="5" type="ORF">PPROV_000253300</name>
</gene>
<dbReference type="SMART" id="SM00369">
    <property type="entry name" value="LRR_TYP"/>
    <property type="match status" value="1"/>
</dbReference>
<dbReference type="InterPro" id="IPR032675">
    <property type="entry name" value="LRR_dom_sf"/>
</dbReference>
<evidence type="ECO:0000256" key="3">
    <source>
        <dbReference type="ARBA" id="ARBA00022737"/>
    </source>
</evidence>
<evidence type="ECO:0000256" key="2">
    <source>
        <dbReference type="ARBA" id="ARBA00022614"/>
    </source>
</evidence>
<evidence type="ECO:0000256" key="1">
    <source>
        <dbReference type="ARBA" id="ARBA00004430"/>
    </source>
</evidence>
<evidence type="ECO:0000313" key="5">
    <source>
        <dbReference type="EMBL" id="GHP03778.1"/>
    </source>
</evidence>
<dbReference type="AlphaFoldDB" id="A0A830HAL2"/>
<dbReference type="EMBL" id="BNJQ01000006">
    <property type="protein sequence ID" value="GHP03778.1"/>
    <property type="molecule type" value="Genomic_DNA"/>
</dbReference>
<keyword evidence="6" id="KW-1185">Reference proteome</keyword>
<keyword evidence="2" id="KW-0433">Leucine-rich repeat</keyword>
<dbReference type="InterPro" id="IPR003591">
    <property type="entry name" value="Leu-rich_rpt_typical-subtyp"/>
</dbReference>
<dbReference type="Proteomes" id="UP000660262">
    <property type="component" value="Unassembled WGS sequence"/>
</dbReference>
<dbReference type="SUPFAM" id="SSF52047">
    <property type="entry name" value="RNI-like"/>
    <property type="match status" value="1"/>
</dbReference>
<evidence type="ECO:0000256" key="4">
    <source>
        <dbReference type="SAM" id="MobiDB-lite"/>
    </source>
</evidence>
<proteinExistence type="predicted"/>
<reference evidence="5" key="1">
    <citation type="submission" date="2020-10" db="EMBL/GenBank/DDBJ databases">
        <title>Unveiling of a novel bifunctional photoreceptor, Dualchrome1, isolated from a cosmopolitan green alga.</title>
        <authorList>
            <person name="Suzuki S."/>
            <person name="Kawachi M."/>
        </authorList>
    </citation>
    <scope>NUCLEOTIDE SEQUENCE</scope>
    <source>
        <strain evidence="5">NIES 2893</strain>
    </source>
</reference>
<feature type="region of interest" description="Disordered" evidence="4">
    <location>
        <begin position="61"/>
        <end position="86"/>
    </location>
</feature>
<organism evidence="5 6">
    <name type="scientific">Pycnococcus provasolii</name>
    <dbReference type="NCBI Taxonomy" id="41880"/>
    <lineage>
        <taxon>Eukaryota</taxon>
        <taxon>Viridiplantae</taxon>
        <taxon>Chlorophyta</taxon>
        <taxon>Pseudoscourfieldiophyceae</taxon>
        <taxon>Pseudoscourfieldiales</taxon>
        <taxon>Pycnococcaceae</taxon>
        <taxon>Pycnococcus</taxon>
    </lineage>
</organism>
<dbReference type="GO" id="GO:0005930">
    <property type="term" value="C:axoneme"/>
    <property type="evidence" value="ECO:0007669"/>
    <property type="project" value="UniProtKB-SubCell"/>
</dbReference>
<name>A0A830HAL2_9CHLO</name>
<sequence length="133" mass="15024">MMCAHVGDACSCRLAVAIEKLPNLHTLVVANNQLRTLPDTILKHKALRTVDARANRLGDGIADEKETWRRRRSRRPNANQDDDPEPIEAYLASLRASSVQHIDVRDNGFDEETKQAWREVAEELRGSKEVLVV</sequence>
<evidence type="ECO:0000313" key="6">
    <source>
        <dbReference type="Proteomes" id="UP000660262"/>
    </source>
</evidence>
<protein>
    <submittedName>
        <fullName evidence="5">Uncharacterized protein</fullName>
    </submittedName>
</protein>
<dbReference type="OrthoDB" id="1394818at2759"/>